<organism evidence="1 2">
    <name type="scientific">Orbilia oligospora</name>
    <name type="common">Nematode-trapping fungus</name>
    <name type="synonym">Arthrobotrys oligospora</name>
    <dbReference type="NCBI Taxonomy" id="2813651"/>
    <lineage>
        <taxon>Eukaryota</taxon>
        <taxon>Fungi</taxon>
        <taxon>Dikarya</taxon>
        <taxon>Ascomycota</taxon>
        <taxon>Pezizomycotina</taxon>
        <taxon>Orbiliomycetes</taxon>
        <taxon>Orbiliales</taxon>
        <taxon>Orbiliaceae</taxon>
        <taxon>Orbilia</taxon>
    </lineage>
</organism>
<gene>
    <name evidence="1" type="ORF">EYR41_009930</name>
</gene>
<proteinExistence type="predicted"/>
<evidence type="ECO:0000313" key="1">
    <source>
        <dbReference type="EMBL" id="TGJ66001.1"/>
    </source>
</evidence>
<dbReference type="AlphaFoldDB" id="A0A8H2HNX3"/>
<name>A0A8H2HNX3_ORBOL</name>
<dbReference type="Proteomes" id="UP000297595">
    <property type="component" value="Unassembled WGS sequence"/>
</dbReference>
<reference evidence="1 2" key="1">
    <citation type="submission" date="2019-03" db="EMBL/GenBank/DDBJ databases">
        <title>Nematode-trapping fungi genome.</title>
        <authorList>
            <person name="Vidal-Diez De Ulzurrun G."/>
        </authorList>
    </citation>
    <scope>NUCLEOTIDE SEQUENCE [LARGE SCALE GENOMIC DNA]</scope>
    <source>
        <strain evidence="1 2">TWF154</strain>
    </source>
</reference>
<accession>A0A8H2HNX3</accession>
<dbReference type="EMBL" id="SOZJ01000006">
    <property type="protein sequence ID" value="TGJ66001.1"/>
    <property type="molecule type" value="Genomic_DNA"/>
</dbReference>
<evidence type="ECO:0000313" key="2">
    <source>
        <dbReference type="Proteomes" id="UP000297595"/>
    </source>
</evidence>
<protein>
    <submittedName>
        <fullName evidence="1">Uncharacterized protein</fullName>
    </submittedName>
</protein>
<sequence length="102" mass="10716">MAFALESTKLSTTYLAIPRHSISCLSTQLFIILSTMKTSSFFVLVACAAAMASPISSIDQEPNLESRADRGSYTVSGLGARKQAILGAGGNTLDIAIAMLET</sequence>
<comment type="caution">
    <text evidence="1">The sequence shown here is derived from an EMBL/GenBank/DDBJ whole genome shotgun (WGS) entry which is preliminary data.</text>
</comment>